<dbReference type="GO" id="GO:0016887">
    <property type="term" value="F:ATP hydrolysis activity"/>
    <property type="evidence" value="ECO:0007669"/>
    <property type="project" value="InterPro"/>
</dbReference>
<feature type="region of interest" description="Disordered" evidence="9">
    <location>
        <begin position="1"/>
        <end position="57"/>
    </location>
</feature>
<dbReference type="Pfam" id="PF00005">
    <property type="entry name" value="ABC_tran"/>
    <property type="match status" value="2"/>
</dbReference>
<dbReference type="Pfam" id="PF14510">
    <property type="entry name" value="ABC_trans_N"/>
    <property type="match status" value="1"/>
</dbReference>
<feature type="domain" description="ABC transporter" evidence="11">
    <location>
        <begin position="154"/>
        <end position="403"/>
    </location>
</feature>
<keyword evidence="13" id="KW-1185">Reference proteome</keyword>
<evidence type="ECO:0000256" key="7">
    <source>
        <dbReference type="ARBA" id="ARBA00022989"/>
    </source>
</evidence>
<feature type="transmembrane region" description="Helical" evidence="10">
    <location>
        <begin position="1173"/>
        <end position="1190"/>
    </location>
</feature>
<keyword evidence="6" id="KW-0067">ATP-binding</keyword>
<comment type="subcellular location">
    <subcellularLocation>
        <location evidence="1">Membrane</location>
        <topology evidence="1">Multi-pass membrane protein</topology>
    </subcellularLocation>
</comment>
<evidence type="ECO:0000313" key="12">
    <source>
        <dbReference type="EMBL" id="PWN96557.1"/>
    </source>
</evidence>
<dbReference type="CDD" id="cd03233">
    <property type="entry name" value="ABCG_PDR_domain1"/>
    <property type="match status" value="1"/>
</dbReference>
<keyword evidence="7 10" id="KW-1133">Transmembrane helix</keyword>
<evidence type="ECO:0000256" key="8">
    <source>
        <dbReference type="ARBA" id="ARBA00023136"/>
    </source>
</evidence>
<evidence type="ECO:0000256" key="4">
    <source>
        <dbReference type="ARBA" id="ARBA00022692"/>
    </source>
</evidence>
<feature type="compositionally biased region" description="Basic and acidic residues" evidence="9">
    <location>
        <begin position="42"/>
        <end position="52"/>
    </location>
</feature>
<dbReference type="GeneID" id="37270399"/>
<dbReference type="InterPro" id="IPR043926">
    <property type="entry name" value="ABCG_dom"/>
</dbReference>
<evidence type="ECO:0000259" key="11">
    <source>
        <dbReference type="PROSITE" id="PS50893"/>
    </source>
</evidence>
<dbReference type="FunFam" id="3.40.50.300:FF:000054">
    <property type="entry name" value="ABC multidrug transporter atrF"/>
    <property type="match status" value="1"/>
</dbReference>
<dbReference type="Pfam" id="PF06422">
    <property type="entry name" value="PDR_CDR"/>
    <property type="match status" value="1"/>
</dbReference>
<keyword evidence="4 10" id="KW-0812">Transmembrane</keyword>
<dbReference type="OrthoDB" id="245989at2759"/>
<dbReference type="InterPro" id="IPR034003">
    <property type="entry name" value="ABCG_PDR_2"/>
</dbReference>
<reference evidence="12 13" key="1">
    <citation type="journal article" date="2018" name="Mol. Biol. Evol.">
        <title>Broad Genomic Sampling Reveals a Smut Pathogenic Ancestry of the Fungal Clade Ustilaginomycotina.</title>
        <authorList>
            <person name="Kijpornyongpan T."/>
            <person name="Mondo S.J."/>
            <person name="Barry K."/>
            <person name="Sandor L."/>
            <person name="Lee J."/>
            <person name="Lipzen A."/>
            <person name="Pangilinan J."/>
            <person name="LaButti K."/>
            <person name="Hainaut M."/>
            <person name="Henrissat B."/>
            <person name="Grigoriev I.V."/>
            <person name="Spatafora J.W."/>
            <person name="Aime M.C."/>
        </authorList>
    </citation>
    <scope>NUCLEOTIDE SEQUENCE [LARGE SCALE GENOMIC DNA]</scope>
    <source>
        <strain evidence="12 13">MCA 4186</strain>
    </source>
</reference>
<dbReference type="InterPro" id="IPR010929">
    <property type="entry name" value="PDR_CDR_ABC"/>
</dbReference>
<dbReference type="GO" id="GO:0016020">
    <property type="term" value="C:membrane"/>
    <property type="evidence" value="ECO:0007669"/>
    <property type="project" value="UniProtKB-SubCell"/>
</dbReference>
<dbReference type="InterPro" id="IPR027417">
    <property type="entry name" value="P-loop_NTPase"/>
</dbReference>
<feature type="transmembrane region" description="Helical" evidence="10">
    <location>
        <begin position="1307"/>
        <end position="1329"/>
    </location>
</feature>
<feature type="transmembrane region" description="Helical" evidence="10">
    <location>
        <begin position="656"/>
        <end position="676"/>
    </location>
</feature>
<gene>
    <name evidence="12" type="ORF">FA09DRAFT_331065</name>
</gene>
<dbReference type="Gene3D" id="3.40.50.300">
    <property type="entry name" value="P-loop containing nucleotide triphosphate hydrolases"/>
    <property type="match status" value="2"/>
</dbReference>
<feature type="transmembrane region" description="Helical" evidence="10">
    <location>
        <begin position="1202"/>
        <end position="1223"/>
    </location>
</feature>
<dbReference type="SUPFAM" id="SSF52540">
    <property type="entry name" value="P-loop containing nucleoside triphosphate hydrolases"/>
    <property type="match status" value="2"/>
</dbReference>
<dbReference type="PANTHER" id="PTHR19241">
    <property type="entry name" value="ATP-BINDING CASSETTE TRANSPORTER"/>
    <property type="match status" value="1"/>
</dbReference>
<evidence type="ECO:0000256" key="1">
    <source>
        <dbReference type="ARBA" id="ARBA00004141"/>
    </source>
</evidence>
<sequence>MADNGQATAAGPAPATAPQAAPALTATPSPETRATTAAPSVHSDDSHPREGGRPGGVNVKEAEAQFAELGRTLSQQSRAARGEKDLEADDDDFNLEDFLASTTSESSRAGIKRKRLGVVWDNVEVIGAGSMTLGVRTFPDAVVQNFGYPVFTLLKLFGVKLFDFGERKLLTGFEGALRPGEMCLVLGRPNAGCSTFLKTITHNHSGYGAVKGSIKYGGIDGGEFAEHYRGELVYNEEDDQHYPTLTVAETIMLALRLKTPGKRVEGQTAHDYRQQILTTILKMLNIEHTRDTKVGDAFVRGVSGGERKRVSIAEMLCSRASILAWDNASRGLDASTALDLAKSLRVLANIIQTPTFVTLYQAGEGIWEQFEKVLVIDDGRCVYFGPRTEARQYFIDLGFEDMPRQTSADYCTGCTDKYTRRFAEGHDESNTPSTPEQLEEAFRNSDIYKRMHQAKVDYEAEVAQDKSWTEEFKQAVAEDKARGVRKQSKYTVSFFEQVRALTIRQFCMIIGDKRDIFVSYATAIAVALIAGSLFYQLPVTSSGAFTRGGVLFISLLFNSLTAFSELPTQMGGRPILYRQTGFAFFRPSALTISQLAADVPLGVPRLTAFSLIVYFMAGLHYSAGAFFTFLINVIIAYYAFRALFALFGTVCESYDVAARLAAVIIVSLVVFAGYVAPRDAMPRWLFWISYINPVYYGFEALMINEFMRLDLLCESIVPTGAGYPAGLGANQVCTLAGSVPGNPIVPGMDYLRASFGYQRWHLWLNFGIEIIFFLGLTAITCACLEFLPRGGFNAAMVIKKKPNKEEKKLDERLEQRRAQADKEEVKIDVEGRAFTWEKLCYTVPVKGGNRQLLNSVDGYCKPGTLTALMGASGAGKTTLLDVLADRKSVGKIEGDRLIEGKPVGLAFQRGCGYAEQQDIHEHTATVREALRFSANLRQEYDVPQEQKDQFVEDIIELLELDDIANASIGFPGFGLGVADRKRATIAVELAAKPNQLLFLDEPTSGLDGQGAYTIVRLLRKLAAAGMTILCTIHQPSSLLFENFDRLLLLERGGKTVYFGPVGKDSQELVKYFEEQGAPMEKTANPAEAMLDIIGAGSQKRVGPRDWADVYLDSTLYQENLKEIEAIKEHALANPRDEGKVLEYATPYMYQLKQVFWRTAVSSWRQPDYQFTRLFQHAAIALITGLLFLQLGNSVQTLQYRVFSLFMVAVLPALILAQIEPFYIMARGTFMREDSSKMYRGTVFASAQILAEVPYSIACALVYFLLFYFTAGFQTGSDRAGYFFAMLLLVEFFATSLGQLVAAVNPSIYLASVWNPFIIIIFSLFCGVTIPKPQITYFWRQWMYWLNPVTYVISGLITNELEGLDIRCEASEFVTFQPPGQQTCAQWAGEFLSRSTGYLANPDATGTGCLYCQYGAGSDFFGNLDIAFSERGRNIGVVVAFIAFNMVATLVAARFLRFANR</sequence>
<dbReference type="CDD" id="cd03232">
    <property type="entry name" value="ABCG_PDR_domain2"/>
    <property type="match status" value="1"/>
</dbReference>
<evidence type="ECO:0000256" key="10">
    <source>
        <dbReference type="SAM" id="Phobius"/>
    </source>
</evidence>
<evidence type="ECO:0000313" key="13">
    <source>
        <dbReference type="Proteomes" id="UP000245946"/>
    </source>
</evidence>
<feature type="compositionally biased region" description="Low complexity" evidence="9">
    <location>
        <begin position="7"/>
        <end position="32"/>
    </location>
</feature>
<dbReference type="InterPro" id="IPR013525">
    <property type="entry name" value="ABC2_TM"/>
</dbReference>
<organism evidence="12 13">
    <name type="scientific">Tilletiopsis washingtonensis</name>
    <dbReference type="NCBI Taxonomy" id="58919"/>
    <lineage>
        <taxon>Eukaryota</taxon>
        <taxon>Fungi</taxon>
        <taxon>Dikarya</taxon>
        <taxon>Basidiomycota</taxon>
        <taxon>Ustilaginomycotina</taxon>
        <taxon>Exobasidiomycetes</taxon>
        <taxon>Entylomatales</taxon>
        <taxon>Entylomatales incertae sedis</taxon>
        <taxon>Tilletiopsis</taxon>
    </lineage>
</organism>
<evidence type="ECO:0000256" key="6">
    <source>
        <dbReference type="ARBA" id="ARBA00022840"/>
    </source>
</evidence>
<dbReference type="GO" id="GO:0140359">
    <property type="term" value="F:ABC-type transporter activity"/>
    <property type="evidence" value="ECO:0007669"/>
    <property type="project" value="InterPro"/>
</dbReference>
<keyword evidence="5" id="KW-0547">Nucleotide-binding</keyword>
<evidence type="ECO:0000256" key="2">
    <source>
        <dbReference type="ARBA" id="ARBA00006012"/>
    </source>
</evidence>
<evidence type="ECO:0000256" key="9">
    <source>
        <dbReference type="SAM" id="MobiDB-lite"/>
    </source>
</evidence>
<dbReference type="STRING" id="58919.A0A316Z464"/>
<protein>
    <recommendedName>
        <fullName evidence="11">ABC transporter domain-containing protein</fullName>
    </recommendedName>
</protein>
<accession>A0A316Z464</accession>
<dbReference type="InterPro" id="IPR003439">
    <property type="entry name" value="ABC_transporter-like_ATP-bd"/>
</dbReference>
<feature type="transmembrane region" description="Helical" evidence="10">
    <location>
        <begin position="1434"/>
        <end position="1455"/>
    </location>
</feature>
<proteinExistence type="inferred from homology"/>
<evidence type="ECO:0000256" key="3">
    <source>
        <dbReference type="ARBA" id="ARBA00022448"/>
    </source>
</evidence>
<evidence type="ECO:0000256" key="5">
    <source>
        <dbReference type="ARBA" id="ARBA00022741"/>
    </source>
</evidence>
<dbReference type="InterPro" id="IPR003593">
    <property type="entry name" value="AAA+_ATPase"/>
</dbReference>
<dbReference type="RefSeq" id="XP_025596836.1">
    <property type="nucleotide sequence ID" value="XM_025742855.1"/>
</dbReference>
<feature type="transmembrane region" description="Helical" evidence="10">
    <location>
        <begin position="762"/>
        <end position="787"/>
    </location>
</feature>
<dbReference type="Pfam" id="PF01061">
    <property type="entry name" value="ABC2_membrane"/>
    <property type="match status" value="2"/>
</dbReference>
<dbReference type="InterPro" id="IPR017871">
    <property type="entry name" value="ABC_transporter-like_CS"/>
</dbReference>
<keyword evidence="3" id="KW-0813">Transport</keyword>
<dbReference type="EMBL" id="KZ819298">
    <property type="protein sequence ID" value="PWN96557.1"/>
    <property type="molecule type" value="Genomic_DNA"/>
</dbReference>
<feature type="transmembrane region" description="Helical" evidence="10">
    <location>
        <begin position="1243"/>
        <end position="1268"/>
    </location>
</feature>
<comment type="similarity">
    <text evidence="2">Belongs to the ABC transporter superfamily. ABCG family. PDR (TC 3.A.1.205) subfamily.</text>
</comment>
<dbReference type="Proteomes" id="UP000245946">
    <property type="component" value="Unassembled WGS sequence"/>
</dbReference>
<feature type="domain" description="ABC transporter" evidence="11">
    <location>
        <begin position="834"/>
        <end position="1076"/>
    </location>
</feature>
<dbReference type="Pfam" id="PF19055">
    <property type="entry name" value="ABC2_membrane_7"/>
    <property type="match status" value="1"/>
</dbReference>
<dbReference type="InterPro" id="IPR034001">
    <property type="entry name" value="ABCG_PDR_1"/>
</dbReference>
<dbReference type="GO" id="GO:0005524">
    <property type="term" value="F:ATP binding"/>
    <property type="evidence" value="ECO:0007669"/>
    <property type="project" value="UniProtKB-KW"/>
</dbReference>
<feature type="transmembrane region" description="Helical" evidence="10">
    <location>
        <begin position="544"/>
        <end position="563"/>
    </location>
</feature>
<feature type="transmembrane region" description="Helical" evidence="10">
    <location>
        <begin position="517"/>
        <end position="538"/>
    </location>
</feature>
<dbReference type="InterPro" id="IPR029481">
    <property type="entry name" value="ABC_trans_N"/>
</dbReference>
<feature type="transmembrane region" description="Helical" evidence="10">
    <location>
        <begin position="1280"/>
        <end position="1301"/>
    </location>
</feature>
<dbReference type="PROSITE" id="PS00211">
    <property type="entry name" value="ABC_TRANSPORTER_1"/>
    <property type="match status" value="1"/>
</dbReference>
<dbReference type="SMART" id="SM00382">
    <property type="entry name" value="AAA"/>
    <property type="match status" value="2"/>
</dbReference>
<feature type="transmembrane region" description="Helical" evidence="10">
    <location>
        <begin position="629"/>
        <end position="650"/>
    </location>
</feature>
<keyword evidence="8 10" id="KW-0472">Membrane</keyword>
<dbReference type="PROSITE" id="PS50893">
    <property type="entry name" value="ABC_TRANSPORTER_2"/>
    <property type="match status" value="2"/>
</dbReference>
<name>A0A316Z464_9BASI</name>